<dbReference type="InterPro" id="IPR057517">
    <property type="entry name" value="SsdA-like_C"/>
</dbReference>
<dbReference type="NCBIfam" id="TIGR03696">
    <property type="entry name" value="Rhs_assc_core"/>
    <property type="match status" value="1"/>
</dbReference>
<feature type="domain" description="Hint" evidence="3">
    <location>
        <begin position="2773"/>
        <end position="2879"/>
    </location>
</feature>
<dbReference type="InterPro" id="IPR022385">
    <property type="entry name" value="Rhs_assc_core"/>
</dbReference>
<evidence type="ECO:0000259" key="3">
    <source>
        <dbReference type="SMART" id="SM00306"/>
    </source>
</evidence>
<dbReference type="InterPro" id="IPR031325">
    <property type="entry name" value="RHS_repeat"/>
</dbReference>
<gene>
    <name evidence="4" type="ORF">ACFVZC_14000</name>
</gene>
<dbReference type="SMART" id="SM00306">
    <property type="entry name" value="HintN"/>
    <property type="match status" value="1"/>
</dbReference>
<dbReference type="CDD" id="cd00081">
    <property type="entry name" value="Hint"/>
    <property type="match status" value="1"/>
</dbReference>
<keyword evidence="5" id="KW-1185">Reference proteome</keyword>
<name>A0ABW6Q5N1_9ACTN</name>
<feature type="region of interest" description="Disordered" evidence="1">
    <location>
        <begin position="2732"/>
        <end position="2773"/>
    </location>
</feature>
<dbReference type="NCBIfam" id="NF033679">
    <property type="entry name" value="DNRLRE_dom"/>
    <property type="match status" value="2"/>
</dbReference>
<dbReference type="InterPro" id="IPR036844">
    <property type="entry name" value="Hint_dom_sf"/>
</dbReference>
<keyword evidence="2" id="KW-0732">Signal</keyword>
<comment type="caution">
    <text evidence="4">The sequence shown here is derived from an EMBL/GenBank/DDBJ whole genome shotgun (WGS) entry which is preliminary data.</text>
</comment>
<dbReference type="Pfam" id="PF24120">
    <property type="entry name" value="SsdA_C"/>
    <property type="match status" value="1"/>
</dbReference>
<dbReference type="Pfam" id="PF25275">
    <property type="entry name" value="Golvesin_C"/>
    <property type="match status" value="2"/>
</dbReference>
<dbReference type="SUPFAM" id="SSF51294">
    <property type="entry name" value="Hedgehog/intein (Hint) domain"/>
    <property type="match status" value="1"/>
</dbReference>
<dbReference type="InterPro" id="IPR033803">
    <property type="entry name" value="CBD-like_Golvesin-Xly"/>
</dbReference>
<dbReference type="EMBL" id="JBHVZQ010000009">
    <property type="protein sequence ID" value="MFF1274507.1"/>
    <property type="molecule type" value="Genomic_DNA"/>
</dbReference>
<dbReference type="CDD" id="cd20745">
    <property type="entry name" value="FIX_RhsA_AHH_HNH-like"/>
    <property type="match status" value="1"/>
</dbReference>
<dbReference type="Proteomes" id="UP001601627">
    <property type="component" value="Unassembled WGS sequence"/>
</dbReference>
<dbReference type="Pfam" id="PF05593">
    <property type="entry name" value="RHS_repeat"/>
    <property type="match status" value="2"/>
</dbReference>
<dbReference type="Gene3D" id="2.170.16.10">
    <property type="entry name" value="Hedgehog/Intein (Hint) domain"/>
    <property type="match status" value="1"/>
</dbReference>
<feature type="chain" id="PRO_5045577055" evidence="2">
    <location>
        <begin position="35"/>
        <end position="3074"/>
    </location>
</feature>
<evidence type="ECO:0000256" key="2">
    <source>
        <dbReference type="SAM" id="SignalP"/>
    </source>
</evidence>
<evidence type="ECO:0000313" key="4">
    <source>
        <dbReference type="EMBL" id="MFF1274507.1"/>
    </source>
</evidence>
<feature type="compositionally biased region" description="Low complexity" evidence="1">
    <location>
        <begin position="2732"/>
        <end position="2745"/>
    </location>
</feature>
<dbReference type="Pfam" id="PF07591">
    <property type="entry name" value="PT-HINT"/>
    <property type="match status" value="1"/>
</dbReference>
<evidence type="ECO:0000313" key="5">
    <source>
        <dbReference type="Proteomes" id="UP001601627"/>
    </source>
</evidence>
<dbReference type="InterPro" id="IPR013783">
    <property type="entry name" value="Ig-like_fold"/>
</dbReference>
<accession>A0ABW6Q5N1</accession>
<dbReference type="PANTHER" id="PTHR32305:SF15">
    <property type="entry name" value="PROTEIN RHSA-RELATED"/>
    <property type="match status" value="1"/>
</dbReference>
<feature type="signal peptide" evidence="2">
    <location>
        <begin position="1"/>
        <end position="34"/>
    </location>
</feature>
<reference evidence="4 5" key="1">
    <citation type="submission" date="2024-09" db="EMBL/GenBank/DDBJ databases">
        <title>The Natural Products Discovery Center: Release of the First 8490 Sequenced Strains for Exploring Actinobacteria Biosynthetic Diversity.</title>
        <authorList>
            <person name="Kalkreuter E."/>
            <person name="Kautsar S.A."/>
            <person name="Yang D."/>
            <person name="Bader C.D."/>
            <person name="Teijaro C.N."/>
            <person name="Fluegel L."/>
            <person name="Davis C.M."/>
            <person name="Simpson J.R."/>
            <person name="Lauterbach L."/>
            <person name="Steele A.D."/>
            <person name="Gui C."/>
            <person name="Meng S."/>
            <person name="Li G."/>
            <person name="Viehrig K."/>
            <person name="Ye F."/>
            <person name="Su P."/>
            <person name="Kiefer A.F."/>
            <person name="Nichols A."/>
            <person name="Cepeda A.J."/>
            <person name="Yan W."/>
            <person name="Fan B."/>
            <person name="Jiang Y."/>
            <person name="Adhikari A."/>
            <person name="Zheng C.-J."/>
            <person name="Schuster L."/>
            <person name="Cowan T.M."/>
            <person name="Smanski M.J."/>
            <person name="Chevrette M.G."/>
            <person name="De Carvalho L.P.S."/>
            <person name="Shen B."/>
        </authorList>
    </citation>
    <scope>NUCLEOTIDE SEQUENCE [LARGE SCALE GENOMIC DNA]</scope>
    <source>
        <strain evidence="4 5">NPDC058328</strain>
    </source>
</reference>
<dbReference type="InterPro" id="IPR050708">
    <property type="entry name" value="T6SS_VgrG/RHS"/>
</dbReference>
<dbReference type="InterPro" id="IPR003587">
    <property type="entry name" value="Hint_dom_N"/>
</dbReference>
<proteinExistence type="predicted"/>
<dbReference type="PANTHER" id="PTHR32305">
    <property type="match status" value="1"/>
</dbReference>
<dbReference type="Gene3D" id="2.60.40.10">
    <property type="entry name" value="Immunoglobulins"/>
    <property type="match status" value="1"/>
</dbReference>
<dbReference type="Gene3D" id="2.180.10.10">
    <property type="entry name" value="RHS repeat-associated core"/>
    <property type="match status" value="4"/>
</dbReference>
<dbReference type="RefSeq" id="WP_388234627.1">
    <property type="nucleotide sequence ID" value="NZ_JBHVZQ010000009.1"/>
</dbReference>
<organism evidence="4 5">
    <name type="scientific">Streptomyces marokkonensis</name>
    <dbReference type="NCBI Taxonomy" id="324855"/>
    <lineage>
        <taxon>Bacteria</taxon>
        <taxon>Bacillati</taxon>
        <taxon>Actinomycetota</taxon>
        <taxon>Actinomycetes</taxon>
        <taxon>Kitasatosporales</taxon>
        <taxon>Streptomycetaceae</taxon>
        <taxon>Streptomyces</taxon>
    </lineage>
</organism>
<protein>
    <submittedName>
        <fullName evidence="4">DNRLRE domain-containing protein</fullName>
    </submittedName>
</protein>
<dbReference type="NCBIfam" id="TIGR01643">
    <property type="entry name" value="YD_repeat_2x"/>
    <property type="match status" value="4"/>
</dbReference>
<sequence length="3074" mass="331951">MSKGMHVKVPYRRYLSCLVAAAIAGTLLPQVAYAAPPSEPEKGEEKGFFDTVSGWFGEDEEENPEPPSYGDRPVADRQKLAKGKNAPKAERVKELTSRRTPSARFWQLSDGRVEAELTATPTAYRDPSSKAWKAIDTRVTGTKAKGFDFANTTNTGRSWFGSNPDRLLRFETADGGQSVTLGLQGARGSLKPEAKGDTVTYKDAVGGADLAYQVGPGRVKEDITLAERPAGPVTYTFTLDTEGLTPKARKDGSIAFFGELPNTPVLVIPAPYMTDARKSASSPYGYAYSADVTQKLVRDGDGWKLTVTPDAKWLAAKERQYPVVIDPTITIAPSPSGSQDTMVLSDQPGVNFNSSWKLAVGKTTSTANARSLLKFPLDEIPAGVKVDGARLGVYFDQSHTTNGNDVTIEAHRATGAWDESTATWSNTSGLVGELSGTSVQVDDGDAGTTAATGSWPTSGSTLTQYAIGQDYRYNKDAVAGDTYTWQPKVTDTATYRVDVHYVAATDRATNAPYTVTHRDGTQTFTVDQSAGTNGVWTSLNGGGQLPFTKGTVGKIVLGDGPASTSTAVLADAVRLVNPAQIVKNTGEYNQWHEFPVADTVQKWVSGTAANHGFVLAAKDESSTGPLGGPRYEAGDGSYGGETSGIPRLTVTYGKVGTALNSPTVVHSTGPELSWKAYANTSGDTGQDIVEYQLHRSTQQAFTPSAATLIAPISSSATTYTDTTAVPTPDSAANEIGKSYYYQIAVKTKSGELLGSPTRVVGIPKAGRTMKIIQGSQGGVTDTTLSSAQPSTNQDTIQSWGVGQKWLSVGNNSGTYGKTRAVLKFPTTGIPSTATVINNRMFMWGAETTTGTDGALYELHALTRDFNETQATWNNATSTTAWSSAGGDMSPAVSSTVGQVADVGRREWDATSLMQSWIDDPTGNKGVAVKLKDESSAGPQERTLFLSAEAADPQLRPYMQVIYVDSTTEDTYYAPQTPSRMTPNTTYTVDFTVTNTTSAEWVAGERELSYTWKLPDGTDVTTGGNQLATPIPRLLPGQSATIQAKVATPVNSDSGNKRGEYVLGWDVRKTADGSWLSAGTGGIPSLKQSVAVEDPTSNQLGLEKFYSYTGKNTGAGSTVMNNLSSGNSVWSYNAINNPGRGLNTFARLGYNTLDTSDTVLGAGWSAQVSGPTRLGAPLDFHPNPNPTEVRLPDGDGTTHVFHRQADGSWKAPAGVHFKLESKPGLDCKPSADPVPDAWTLTRPDGTRFLFGCDGYMTSAVDNDGNTQTFTYEERKSNNKPTKFLKYITDPAGRQSLALDYYEKGDATYEYIDDTGAKVSGTNLTNSKIYDHVKSMTDVSGRTITFYYTEEGLLGRIVDGEDSSQPKVFKLTYDATQGNKNVKLVKATDPRGNATSLAYYYPREGDDPKYHWWTQTVTDRRGYTTGFAYQPNATNPKFTDTKVTDAENHATDHLLDDFGRPVRMTNAKAQTTALSWDADNNVVHMEQANGAKTAFCYDQKTGYPLRTWDAEVTKSWTSFNPTEYCDPASYPDKGTKFEYVTRADGYSADLWRKTSPLGNVWEFGYDQFGNQISVTDPEGVASATEGDHTATTVYDAYGQPAEQTDANGNVTKYAGFGAHGYPTRITDALDNSTTFVYDERGNTREVVNAKGVKVTQEYDYFGRPLAQKQPKDQAAGVHITTPAPEYDANNNLVKVFAPNGAESSSVYDEADQVTASLAPKDEPADAERRTTTTYDKVGNVKTVTEPKGNLTATVGDYTTTYTYDEIYQPVSVVNAKGHKVSSEYDNVGNLVTVVDPKKNATADTADFTTKYSYDLNHRVVRTTDAAGKFTTVEYDLDGRSPRATDAEGNTSETVFDRRGLVKEIKVPYAKDASGTITYRTTRFEYDEVGNQTKEISPRGVETTDDATDFTVETVYDKLNRIKERLSPFDTGDANYGTPDRTFYFYDSVGQLERVSAPPSEGQSVRNDTAYTYYDNGWTKSAKDPFEITTSYDYNALGQQTRNTLTSAGGSSQRTMTWDFYPSGNQKARSDDGIPVGSQVVVVDSTDVNNTATQGNWDASQATGQWGYNVRTNATGTGTDTFTWQLNIPQDGTYEVFVRHGDVTGAATNAPFKITHAGGEVTKPVDQTQRSGEWVSLGSYSFTESGSQKVTLTDAANGTVVADGLKLVRSNTGETDNEKKDFTYRYDAGGLLTEVKDLSPGAKADAYTMAYDELNQLTKVEEKLGATVKNTTSLTYDINGNPLETTHDVTWSKAEYDVRDLINKITNADSPTAGNQQITTFTYTDRGQPLRQTKPNGNTVDYAYWLNGAVKSQVEKKSGGTLVASHDLEYDPNGNRSKDTAKVMNADNAADYLDTVSTFTYDPQDRIAKVTRTGDAAGTETYRYDGNSNIVEQTVGGVTSTSMYDRNRLLKTTAAGVASTYNYDPLGRLDTVSSNGSVQEKYSYDGFDRIAKHTAGTGTSAKSTTYQYDAFDRTAQETTSGTGGKTTLFTYLGMESKVLREEVAGKATKSYQYSPWGQKLTQIKHKDTAPHEYSQYLYHPKGDVEAITKEDGTTRATYGYSAYGSDDEKQFTGADKPDAANPDKEQYNDYRYNAQRYDDGSGTYDMGFRNYDPGLNRFLTRDMYGGALDDMGLATDPYTGNRYAFAGGNPISFVELDGHLFGIDISLSDVGHAALDVAGMVPVIGEAADVANGIWYAAEGNYTDAALSMSAAIPGIGMAATAAKYAKKGAKAADAVKGGGKNAPSAKPKAAKPKPKKTADKPAPKKQTGSCKVKPKNSFVPGTKVLMADGSAKNIEDLKEGEYVLASDPETGNLQAREITDTRDHNGVKHLITLTVDPDGKDGDAKPETITATDEHPFWLPDFGQWVEAQDLEPGMWLQTAAGTWVQITAIDDTHRTQRVHNLTVDGQHTYFVVVGSAGVLVHNDGCPTADALRAAPHPSKVTFPKLDPKKTAADAGGTKAASGFSADIPKGFQRATPQQVLNDLSPHGYLRKPNGFLDNAGGQGAAALSHAEKQASALNPGVDAISVNRAMCDDCIAAFQQKAQSLGKTFYVSDPDVINAFRPSGRWDAVNYPDWM</sequence>
<evidence type="ECO:0000256" key="1">
    <source>
        <dbReference type="SAM" id="MobiDB-lite"/>
    </source>
</evidence>
<feature type="region of interest" description="Disordered" evidence="1">
    <location>
        <begin position="55"/>
        <end position="101"/>
    </location>
</feature>
<feature type="compositionally biased region" description="Basic and acidic residues" evidence="1">
    <location>
        <begin position="87"/>
        <end position="97"/>
    </location>
</feature>
<dbReference type="InterPro" id="IPR006530">
    <property type="entry name" value="YD"/>
</dbReference>